<protein>
    <submittedName>
        <fullName evidence="2">GNAT family N-acetyltransferase</fullName>
    </submittedName>
</protein>
<dbReference type="PANTHER" id="PTHR43305">
    <property type="entry name" value="FAMILY N-ACETYLTRANSFERASE, PUTATIVE (AFU_ORTHOLOGUE AFUA_2G01380)-RELATED"/>
    <property type="match status" value="1"/>
</dbReference>
<dbReference type="EMBL" id="JAIWIU010000159">
    <property type="protein sequence ID" value="MCA2018245.1"/>
    <property type="molecule type" value="Genomic_DNA"/>
</dbReference>
<feature type="domain" description="N-acetyltransferase" evidence="1">
    <location>
        <begin position="3"/>
        <end position="160"/>
    </location>
</feature>
<dbReference type="InterPro" id="IPR016181">
    <property type="entry name" value="Acyl_CoA_acyltransferase"/>
</dbReference>
<evidence type="ECO:0000259" key="1">
    <source>
        <dbReference type="PROSITE" id="PS51186"/>
    </source>
</evidence>
<dbReference type="PROSITE" id="PS51186">
    <property type="entry name" value="GNAT"/>
    <property type="match status" value="1"/>
</dbReference>
<comment type="caution">
    <text evidence="2">The sequence shown here is derived from an EMBL/GenBank/DDBJ whole genome shotgun (WGS) entry which is preliminary data.</text>
</comment>
<evidence type="ECO:0000313" key="3">
    <source>
        <dbReference type="Proteomes" id="UP001199044"/>
    </source>
</evidence>
<organism evidence="2 3">
    <name type="scientific">Vibrio tritonius</name>
    <dbReference type="NCBI Taxonomy" id="1435069"/>
    <lineage>
        <taxon>Bacteria</taxon>
        <taxon>Pseudomonadati</taxon>
        <taxon>Pseudomonadota</taxon>
        <taxon>Gammaproteobacteria</taxon>
        <taxon>Vibrionales</taxon>
        <taxon>Vibrionaceae</taxon>
        <taxon>Vibrio</taxon>
    </lineage>
</organism>
<dbReference type="Gene3D" id="3.40.630.30">
    <property type="match status" value="1"/>
</dbReference>
<dbReference type="Pfam" id="PF00583">
    <property type="entry name" value="Acetyltransf_1"/>
    <property type="match status" value="1"/>
</dbReference>
<dbReference type="CDD" id="cd04301">
    <property type="entry name" value="NAT_SF"/>
    <property type="match status" value="1"/>
</dbReference>
<evidence type="ECO:0000313" key="2">
    <source>
        <dbReference type="EMBL" id="MCA2018245.1"/>
    </source>
</evidence>
<gene>
    <name evidence="2" type="ORF">LDJ79_19145</name>
</gene>
<dbReference type="PANTHER" id="PTHR43305:SF1">
    <property type="entry name" value="FAMILY N-ACETYLTRANSFERASE, PUTATIVE (AFU_ORTHOLOGUE AFUA_2G01380)-RELATED"/>
    <property type="match status" value="1"/>
</dbReference>
<name>A0ABS7YV87_9VIBR</name>
<proteinExistence type="predicted"/>
<reference evidence="3" key="1">
    <citation type="submission" date="2023-07" db="EMBL/GenBank/DDBJ databases">
        <title>Molecular identification of indigenous halophilic bacteria isolated from red sea cost, biodegradation of synthetic dyes and assessment of degraded metabolite toxicity.</title>
        <authorList>
            <person name="Chaieb K."/>
            <person name="Altayb H.N."/>
        </authorList>
    </citation>
    <scope>NUCLEOTIDE SEQUENCE [LARGE SCALE GENOMIC DNA]</scope>
    <source>
        <strain evidence="3">K20</strain>
    </source>
</reference>
<dbReference type="SUPFAM" id="SSF55729">
    <property type="entry name" value="Acyl-CoA N-acyltransferases (Nat)"/>
    <property type="match status" value="1"/>
</dbReference>
<dbReference type="Proteomes" id="UP001199044">
    <property type="component" value="Unassembled WGS sequence"/>
</dbReference>
<keyword evidence="3" id="KW-1185">Reference proteome</keyword>
<dbReference type="InterPro" id="IPR052777">
    <property type="entry name" value="Acetyltransferase_Enz"/>
</dbReference>
<accession>A0ABS7YV87</accession>
<dbReference type="InterPro" id="IPR000182">
    <property type="entry name" value="GNAT_dom"/>
</dbReference>
<dbReference type="RefSeq" id="WP_225251733.1">
    <property type="nucleotide sequence ID" value="NZ_JAIWIU010000159.1"/>
</dbReference>
<sequence length="160" mass="17437">MQAQIVPIDSHHDEAMCHIIKTVGAEFGAIGNGFGPSDAEVLHMSQHYSVSDHSGYFVIEQNGVVLGGGGIAPFAGSTERCELRKVFLSPQARGLGMGRQLVAYCLQFAREMGYKHCYLDTLHTMSGAIALYEKLGFEHLPAPHASTEHNGCDVWMECQL</sequence>